<reference evidence="1 2" key="1">
    <citation type="journal article" date="2018" name="Nat. Ecol. Evol.">
        <title>Pezizomycetes genomes reveal the molecular basis of ectomycorrhizal truffle lifestyle.</title>
        <authorList>
            <person name="Murat C."/>
            <person name="Payen T."/>
            <person name="Noel B."/>
            <person name="Kuo A."/>
            <person name="Morin E."/>
            <person name="Chen J."/>
            <person name="Kohler A."/>
            <person name="Krizsan K."/>
            <person name="Balestrini R."/>
            <person name="Da Silva C."/>
            <person name="Montanini B."/>
            <person name="Hainaut M."/>
            <person name="Levati E."/>
            <person name="Barry K.W."/>
            <person name="Belfiori B."/>
            <person name="Cichocki N."/>
            <person name="Clum A."/>
            <person name="Dockter R.B."/>
            <person name="Fauchery L."/>
            <person name="Guy J."/>
            <person name="Iotti M."/>
            <person name="Le Tacon F."/>
            <person name="Lindquist E.A."/>
            <person name="Lipzen A."/>
            <person name="Malagnac F."/>
            <person name="Mello A."/>
            <person name="Molinier V."/>
            <person name="Miyauchi S."/>
            <person name="Poulain J."/>
            <person name="Riccioni C."/>
            <person name="Rubini A."/>
            <person name="Sitrit Y."/>
            <person name="Splivallo R."/>
            <person name="Traeger S."/>
            <person name="Wang M."/>
            <person name="Zifcakova L."/>
            <person name="Wipf D."/>
            <person name="Zambonelli A."/>
            <person name="Paolocci F."/>
            <person name="Nowrousian M."/>
            <person name="Ottonello S."/>
            <person name="Baldrian P."/>
            <person name="Spatafora J.W."/>
            <person name="Henrissat B."/>
            <person name="Nagy L.G."/>
            <person name="Aury J.M."/>
            <person name="Wincker P."/>
            <person name="Grigoriev I.V."/>
            <person name="Bonfante P."/>
            <person name="Martin F.M."/>
        </authorList>
    </citation>
    <scope>NUCLEOTIDE SEQUENCE [LARGE SCALE GENOMIC DNA]</scope>
    <source>
        <strain evidence="1 2">RN42</strain>
    </source>
</reference>
<dbReference type="Proteomes" id="UP000275078">
    <property type="component" value="Unassembled WGS sequence"/>
</dbReference>
<organism evidence="1 2">
    <name type="scientific">Ascobolus immersus RN42</name>
    <dbReference type="NCBI Taxonomy" id="1160509"/>
    <lineage>
        <taxon>Eukaryota</taxon>
        <taxon>Fungi</taxon>
        <taxon>Dikarya</taxon>
        <taxon>Ascomycota</taxon>
        <taxon>Pezizomycotina</taxon>
        <taxon>Pezizomycetes</taxon>
        <taxon>Pezizales</taxon>
        <taxon>Ascobolaceae</taxon>
        <taxon>Ascobolus</taxon>
    </lineage>
</organism>
<keyword evidence="2" id="KW-1185">Reference proteome</keyword>
<dbReference type="AlphaFoldDB" id="A0A3N4IAF6"/>
<accession>A0A3N4IAF6</accession>
<proteinExistence type="predicted"/>
<evidence type="ECO:0000313" key="2">
    <source>
        <dbReference type="Proteomes" id="UP000275078"/>
    </source>
</evidence>
<gene>
    <name evidence="1" type="ORF">BJ508DRAFT_306273</name>
</gene>
<evidence type="ECO:0000313" key="1">
    <source>
        <dbReference type="EMBL" id="RPA81658.1"/>
    </source>
</evidence>
<protein>
    <submittedName>
        <fullName evidence="1">Uncharacterized protein</fullName>
    </submittedName>
</protein>
<dbReference type="EMBL" id="ML119677">
    <property type="protein sequence ID" value="RPA81658.1"/>
    <property type="molecule type" value="Genomic_DNA"/>
</dbReference>
<name>A0A3N4IAF6_ASCIM</name>
<sequence length="273" mass="31045">MCNCHLRRNLDNRLPLPNNPLPWRTLFHPTTLLLLSPTHHLHEIATTMLKTLIRECDPSPPVPKKDKIFQKGHTIRKPAKIQITCAEEKRKTAALLDHHLDRLFIFMRQAQLQGLVRERREVGGREEHIEVLLARYIRILVQAYTVLLPPAIHEDIDSVGEETSYYPKVHFNSLVSGLGQHCWEDAHVASLVFSWEEVHADVGKVNSEWESEWKGYGGRVDAPVGKRGDKRFRVGGKVESLERMCKGFWKGLEEIMGEVEGLVGGCGEGGVRT</sequence>